<dbReference type="InterPro" id="IPR013785">
    <property type="entry name" value="Aldolase_TIM"/>
</dbReference>
<reference evidence="3" key="1">
    <citation type="submission" date="2019-12" db="EMBL/GenBank/DDBJ databases">
        <authorList>
            <person name="zhang j."/>
            <person name="sun C.M."/>
        </authorList>
    </citation>
    <scope>NUCLEOTIDE SEQUENCE</scope>
    <source>
        <strain evidence="3">NS-1</strain>
    </source>
</reference>
<dbReference type="PROSITE" id="PS00512">
    <property type="entry name" value="ALPHA_GALACTOSIDASE"/>
    <property type="match status" value="1"/>
</dbReference>
<dbReference type="CDD" id="cd14791">
    <property type="entry name" value="GH36"/>
    <property type="match status" value="1"/>
</dbReference>
<dbReference type="Proteomes" id="UP000665020">
    <property type="component" value="Chromosome"/>
</dbReference>
<dbReference type="InterPro" id="IPR050985">
    <property type="entry name" value="Alpha-glycosidase_related"/>
</dbReference>
<name>A0A8A7KFL3_9FIRM</name>
<dbReference type="EMBL" id="CP046640">
    <property type="protein sequence ID" value="QTL97677.1"/>
    <property type="molecule type" value="Genomic_DNA"/>
</dbReference>
<gene>
    <name evidence="3" type="ORF">GM661_06600</name>
</gene>
<organism evidence="3 4">
    <name type="scientific">Iocasia fonsfrigidae</name>
    <dbReference type="NCBI Taxonomy" id="2682810"/>
    <lineage>
        <taxon>Bacteria</taxon>
        <taxon>Bacillati</taxon>
        <taxon>Bacillota</taxon>
        <taxon>Clostridia</taxon>
        <taxon>Halanaerobiales</taxon>
        <taxon>Halanaerobiaceae</taxon>
        <taxon>Iocasia</taxon>
    </lineage>
</organism>
<dbReference type="Gene3D" id="3.20.20.70">
    <property type="entry name" value="Aldolase class I"/>
    <property type="match status" value="1"/>
</dbReference>
<dbReference type="InterPro" id="IPR000111">
    <property type="entry name" value="Glyco_hydro_27/36_CS"/>
</dbReference>
<evidence type="ECO:0008006" key="5">
    <source>
        <dbReference type="Google" id="ProtNLM"/>
    </source>
</evidence>
<evidence type="ECO:0000313" key="4">
    <source>
        <dbReference type="Proteomes" id="UP000665020"/>
    </source>
</evidence>
<sequence>MRRALQLVIYFDFDEEKLFEIAKEGKKLGLELFVLDDGWFGKRNDDTSSLGDWFVDRSKLPNGLDSLVKKINGLGLRFGLWFEPEMVSPESKLYKKHPDWCIHVKGRNRSQARSQLILDVHLRGIMIQPGW</sequence>
<dbReference type="PANTHER" id="PTHR43053">
    <property type="entry name" value="GLYCOSIDASE FAMILY 31"/>
    <property type="match status" value="1"/>
</dbReference>
<dbReference type="KEGG" id="ifn:GM661_06600"/>
<dbReference type="PRINTS" id="PR00743">
    <property type="entry name" value="GLHYDRLASE36"/>
</dbReference>
<dbReference type="AlphaFoldDB" id="A0A8A7KFL3"/>
<evidence type="ECO:0000256" key="2">
    <source>
        <dbReference type="ARBA" id="ARBA00023295"/>
    </source>
</evidence>
<dbReference type="GO" id="GO:0016052">
    <property type="term" value="P:carbohydrate catabolic process"/>
    <property type="evidence" value="ECO:0007669"/>
    <property type="project" value="InterPro"/>
</dbReference>
<dbReference type="InterPro" id="IPR017853">
    <property type="entry name" value="GH"/>
</dbReference>
<protein>
    <recommendedName>
        <fullName evidence="5">Alpha-galactosidase</fullName>
    </recommendedName>
</protein>
<keyword evidence="4" id="KW-1185">Reference proteome</keyword>
<dbReference type="InterPro" id="IPR002252">
    <property type="entry name" value="Glyco_hydro_36"/>
</dbReference>
<accession>A0A8A7KFL3</accession>
<proteinExistence type="predicted"/>
<keyword evidence="2" id="KW-0326">Glycosidase</keyword>
<dbReference type="Pfam" id="PF02065">
    <property type="entry name" value="Melibiase"/>
    <property type="match status" value="1"/>
</dbReference>
<evidence type="ECO:0000256" key="1">
    <source>
        <dbReference type="ARBA" id="ARBA00022801"/>
    </source>
</evidence>
<dbReference type="SUPFAM" id="SSF51445">
    <property type="entry name" value="(Trans)glycosidases"/>
    <property type="match status" value="1"/>
</dbReference>
<keyword evidence="1" id="KW-0378">Hydrolase</keyword>
<dbReference type="GO" id="GO:0004557">
    <property type="term" value="F:alpha-galactosidase activity"/>
    <property type="evidence" value="ECO:0007669"/>
    <property type="project" value="InterPro"/>
</dbReference>
<evidence type="ECO:0000313" key="3">
    <source>
        <dbReference type="EMBL" id="QTL97677.1"/>
    </source>
</evidence>
<dbReference type="PANTHER" id="PTHR43053:SF3">
    <property type="entry name" value="ALPHA-GALACTOSIDASE C-RELATED"/>
    <property type="match status" value="1"/>
</dbReference>